<sequence length="72" mass="8242">MDKSTETSEPSQDKKLNLDDLKVENQEMALNLMGQFLELAQKRGAFNFQESAKIYECIKFFVPVPPTSDKND</sequence>
<dbReference type="EMBL" id="MN738822">
    <property type="protein sequence ID" value="QHT37890.1"/>
    <property type="molecule type" value="Genomic_DNA"/>
</dbReference>
<evidence type="ECO:0000313" key="1">
    <source>
        <dbReference type="EMBL" id="QHT37890.1"/>
    </source>
</evidence>
<dbReference type="AlphaFoldDB" id="A0A6C0FDB7"/>
<name>A0A6C0FDB7_9ZZZZ</name>
<protein>
    <submittedName>
        <fullName evidence="1">Uncharacterized protein</fullName>
    </submittedName>
</protein>
<accession>A0A6C0FDB7</accession>
<proteinExistence type="predicted"/>
<organism evidence="1">
    <name type="scientific">viral metagenome</name>
    <dbReference type="NCBI Taxonomy" id="1070528"/>
    <lineage>
        <taxon>unclassified sequences</taxon>
        <taxon>metagenomes</taxon>
        <taxon>organismal metagenomes</taxon>
    </lineage>
</organism>
<reference evidence="1" key="1">
    <citation type="journal article" date="2020" name="Nature">
        <title>Giant virus diversity and host interactions through global metagenomics.</title>
        <authorList>
            <person name="Schulz F."/>
            <person name="Roux S."/>
            <person name="Paez-Espino D."/>
            <person name="Jungbluth S."/>
            <person name="Walsh D.A."/>
            <person name="Denef V.J."/>
            <person name="McMahon K.D."/>
            <person name="Konstantinidis K.T."/>
            <person name="Eloe-Fadrosh E.A."/>
            <person name="Kyrpides N.C."/>
            <person name="Woyke T."/>
        </authorList>
    </citation>
    <scope>NUCLEOTIDE SEQUENCE</scope>
    <source>
        <strain evidence="1">GVMAG-S-ERX556049-19</strain>
    </source>
</reference>